<evidence type="ECO:0000313" key="2">
    <source>
        <dbReference type="Proteomes" id="UP001172457"/>
    </source>
</evidence>
<accession>A0AA38TFZ6</accession>
<sequence>MSPYKKDDILTLEEIMSECKTFYCGKENKDKSFDLGVSPFLIASRMAKQGSGRSRSRLWRQQVSLCQELAELKIVSV</sequence>
<name>A0AA38TFZ6_9ASTR</name>
<evidence type="ECO:0000313" key="1">
    <source>
        <dbReference type="EMBL" id="KAJ9560263.1"/>
    </source>
</evidence>
<comment type="caution">
    <text evidence="1">The sequence shown here is derived from an EMBL/GenBank/DDBJ whole genome shotgun (WGS) entry which is preliminary data.</text>
</comment>
<dbReference type="Proteomes" id="UP001172457">
    <property type="component" value="Chromosome 2"/>
</dbReference>
<protein>
    <submittedName>
        <fullName evidence="1">Uncharacterized protein</fullName>
    </submittedName>
</protein>
<dbReference type="EMBL" id="JARYMX010000002">
    <property type="protein sequence ID" value="KAJ9560263.1"/>
    <property type="molecule type" value="Genomic_DNA"/>
</dbReference>
<reference evidence="1" key="1">
    <citation type="submission" date="2023-03" db="EMBL/GenBank/DDBJ databases">
        <title>Chromosome-scale reference genome and RAD-based genetic map of yellow starthistle (Centaurea solstitialis) reveal putative structural variation and QTLs associated with invader traits.</title>
        <authorList>
            <person name="Reatini B."/>
            <person name="Cang F.A."/>
            <person name="Jiang Q."/>
            <person name="Mckibben M.T.W."/>
            <person name="Barker M.S."/>
            <person name="Rieseberg L.H."/>
            <person name="Dlugosch K.M."/>
        </authorList>
    </citation>
    <scope>NUCLEOTIDE SEQUENCE</scope>
    <source>
        <strain evidence="1">CAN-66</strain>
        <tissue evidence="1">Leaf</tissue>
    </source>
</reference>
<organism evidence="1 2">
    <name type="scientific">Centaurea solstitialis</name>
    <name type="common">yellow star-thistle</name>
    <dbReference type="NCBI Taxonomy" id="347529"/>
    <lineage>
        <taxon>Eukaryota</taxon>
        <taxon>Viridiplantae</taxon>
        <taxon>Streptophyta</taxon>
        <taxon>Embryophyta</taxon>
        <taxon>Tracheophyta</taxon>
        <taxon>Spermatophyta</taxon>
        <taxon>Magnoliopsida</taxon>
        <taxon>eudicotyledons</taxon>
        <taxon>Gunneridae</taxon>
        <taxon>Pentapetalae</taxon>
        <taxon>asterids</taxon>
        <taxon>campanulids</taxon>
        <taxon>Asterales</taxon>
        <taxon>Asteraceae</taxon>
        <taxon>Carduoideae</taxon>
        <taxon>Cardueae</taxon>
        <taxon>Centaureinae</taxon>
        <taxon>Centaurea</taxon>
    </lineage>
</organism>
<dbReference type="AlphaFoldDB" id="A0AA38TFZ6"/>
<gene>
    <name evidence="1" type="ORF">OSB04_005423</name>
</gene>
<keyword evidence="2" id="KW-1185">Reference proteome</keyword>
<proteinExistence type="predicted"/>